<proteinExistence type="predicted"/>
<accession>A0A0P9VAK8</accession>
<dbReference type="EMBL" id="LJQU01000120">
    <property type="protein sequence ID" value="KPY00318.1"/>
    <property type="molecule type" value="Genomic_DNA"/>
</dbReference>
<evidence type="ECO:0000313" key="1">
    <source>
        <dbReference type="EMBL" id="KPY00318.1"/>
    </source>
</evidence>
<evidence type="ECO:0000313" key="2">
    <source>
        <dbReference type="Proteomes" id="UP000050420"/>
    </source>
</evidence>
<reference evidence="1 2" key="1">
    <citation type="submission" date="2015-09" db="EMBL/GenBank/DDBJ databases">
        <title>Genome announcement of multiple Pseudomonas syringae strains.</title>
        <authorList>
            <person name="Thakur S."/>
            <person name="Wang P.W."/>
            <person name="Gong Y."/>
            <person name="Weir B.S."/>
            <person name="Guttman D.S."/>
        </authorList>
    </citation>
    <scope>NUCLEOTIDE SEQUENCE [LARGE SCALE GENOMIC DNA]</scope>
    <source>
        <strain evidence="1 2">ICMP4331</strain>
    </source>
</reference>
<sequence>GYRIKDLDEQFDARPTEIKALFSHALDPVRAAELRDKMLAAGLPI</sequence>
<dbReference type="PATRIC" id="fig|34065.5.peg.3545"/>
<evidence type="ECO:0008006" key="3">
    <source>
        <dbReference type="Google" id="ProtNLM"/>
    </source>
</evidence>
<dbReference type="Proteomes" id="UP000050420">
    <property type="component" value="Unassembled WGS sequence"/>
</dbReference>
<dbReference type="AlphaFoldDB" id="A0A0P9VAK8"/>
<protein>
    <recommendedName>
        <fullName evidence="3">ExeA-like protein</fullName>
    </recommendedName>
</protein>
<comment type="caution">
    <text evidence="1">The sequence shown here is derived from an EMBL/GenBank/DDBJ whole genome shotgun (WGS) entry which is preliminary data.</text>
</comment>
<organism evidence="1 2">
    <name type="scientific">Pseudomonas amygdali pv. mori</name>
    <dbReference type="NCBI Taxonomy" id="34065"/>
    <lineage>
        <taxon>Bacteria</taxon>
        <taxon>Pseudomonadati</taxon>
        <taxon>Pseudomonadota</taxon>
        <taxon>Gammaproteobacteria</taxon>
        <taxon>Pseudomonadales</taxon>
        <taxon>Pseudomonadaceae</taxon>
        <taxon>Pseudomonas</taxon>
        <taxon>Pseudomonas amygdali</taxon>
    </lineage>
</organism>
<gene>
    <name evidence="1" type="ORF">ALO63_05033</name>
</gene>
<name>A0A0P9VAK8_PSEA0</name>
<feature type="non-terminal residue" evidence="1">
    <location>
        <position position="1"/>
    </location>
</feature>